<dbReference type="SUPFAM" id="SSF57850">
    <property type="entry name" value="RING/U-box"/>
    <property type="match status" value="1"/>
</dbReference>
<reference evidence="6" key="2">
    <citation type="journal article" date="2015" name="Gigascience">
        <title>Reconstructing a comprehensive transcriptome assembly of a white-pupal translocated strain of the pest fruit fly Bactrocera cucurbitae.</title>
        <authorList>
            <person name="Sim S.B."/>
            <person name="Calla B."/>
            <person name="Hall B."/>
            <person name="DeRego T."/>
            <person name="Geib S.M."/>
        </authorList>
    </citation>
    <scope>NUCLEOTIDE SEQUENCE</scope>
</reference>
<feature type="domain" description="RING-type" evidence="5">
    <location>
        <begin position="6"/>
        <end position="49"/>
    </location>
</feature>
<evidence type="ECO:0000256" key="3">
    <source>
        <dbReference type="PROSITE-ProRule" id="PRU00175"/>
    </source>
</evidence>
<keyword evidence="1 3" id="KW-0479">Metal-binding</keyword>
<evidence type="ECO:0000256" key="2">
    <source>
        <dbReference type="ARBA" id="ARBA00022833"/>
    </source>
</evidence>
<gene>
    <name evidence="6" type="primary">Traip</name>
    <name evidence="6" type="ORF">g.6143</name>
</gene>
<organism evidence="6">
    <name type="scientific">Zeugodacus cucurbitae</name>
    <name type="common">Melon fruit fly</name>
    <name type="synonym">Bactrocera cucurbitae</name>
    <dbReference type="NCBI Taxonomy" id="28588"/>
    <lineage>
        <taxon>Eukaryota</taxon>
        <taxon>Metazoa</taxon>
        <taxon>Ecdysozoa</taxon>
        <taxon>Arthropoda</taxon>
        <taxon>Hexapoda</taxon>
        <taxon>Insecta</taxon>
        <taxon>Pterygota</taxon>
        <taxon>Neoptera</taxon>
        <taxon>Endopterygota</taxon>
        <taxon>Diptera</taxon>
        <taxon>Brachycera</taxon>
        <taxon>Muscomorpha</taxon>
        <taxon>Tephritoidea</taxon>
        <taxon>Tephritidae</taxon>
        <taxon>Zeugodacus</taxon>
        <taxon>Zeugodacus</taxon>
    </lineage>
</organism>
<keyword evidence="2" id="KW-0862">Zinc</keyword>
<keyword evidence="4" id="KW-0175">Coiled coil</keyword>
<dbReference type="Pfam" id="PF13639">
    <property type="entry name" value="zf-RING_2"/>
    <property type="match status" value="1"/>
</dbReference>
<evidence type="ECO:0000313" key="6">
    <source>
        <dbReference type="EMBL" id="JAC98214.1"/>
    </source>
</evidence>
<dbReference type="GO" id="GO:0005634">
    <property type="term" value="C:nucleus"/>
    <property type="evidence" value="ECO:0007669"/>
    <property type="project" value="TreeGrafter"/>
</dbReference>
<evidence type="ECO:0000256" key="1">
    <source>
        <dbReference type="ARBA" id="ARBA00022771"/>
    </source>
</evidence>
<dbReference type="GO" id="GO:0008270">
    <property type="term" value="F:zinc ion binding"/>
    <property type="evidence" value="ECO:0007669"/>
    <property type="project" value="UniProtKB-KW"/>
</dbReference>
<dbReference type="InterPro" id="IPR052639">
    <property type="entry name" value="TRAIP_ubiq-protein_ligase"/>
</dbReference>
<dbReference type="AlphaFoldDB" id="A0A0A1WI75"/>
<evidence type="ECO:0000256" key="4">
    <source>
        <dbReference type="SAM" id="Coils"/>
    </source>
</evidence>
<proteinExistence type="predicted"/>
<sequence length="256" mass="29578">MSSLECSICLDDFKKSKDVYSTDCGHIFHRECLDRCKNNMSNFACPQCRKPNPKSHKLFLNLEDTEKNQAVDQLKAELKMAELKLQEMEKMVQTDEDIETKNKALNSNFELKGIIMKGVSKSDIKTPLIETILMFANIMKVPCERSDIETVFVFDRKFLLRTQNHTDKLSIVVKFTTQEMKDLFLNNKNILSGKGIIIIEYVDLDNNVLFEYAKSSLSANYKHIFCRHNSIFVQKDDGDLLHRICNKNSVDTLKSM</sequence>
<dbReference type="GeneID" id="105215394"/>
<dbReference type="GO" id="GO:0031297">
    <property type="term" value="P:replication fork processing"/>
    <property type="evidence" value="ECO:0007669"/>
    <property type="project" value="TreeGrafter"/>
</dbReference>
<keyword evidence="1 3" id="KW-0863">Zinc-finger</keyword>
<dbReference type="SMART" id="SM00184">
    <property type="entry name" value="RING"/>
    <property type="match status" value="1"/>
</dbReference>
<name>A0A0A1WI75_ZEUCU</name>
<dbReference type="InterPro" id="IPR057251">
    <property type="entry name" value="FP_C"/>
</dbReference>
<dbReference type="InterPro" id="IPR013083">
    <property type="entry name" value="Znf_RING/FYVE/PHD"/>
</dbReference>
<dbReference type="PANTHER" id="PTHR46569">
    <property type="entry name" value="E3 UBIQUITIN-PROTEIN LIGASE TRAIP"/>
    <property type="match status" value="1"/>
</dbReference>
<accession>A0A0A1WI75</accession>
<dbReference type="GO" id="GO:0061630">
    <property type="term" value="F:ubiquitin protein ligase activity"/>
    <property type="evidence" value="ECO:0007669"/>
    <property type="project" value="TreeGrafter"/>
</dbReference>
<feature type="coiled-coil region" evidence="4">
    <location>
        <begin position="71"/>
        <end position="98"/>
    </location>
</feature>
<dbReference type="Gene3D" id="3.30.40.10">
    <property type="entry name" value="Zinc/RING finger domain, C3HC4 (zinc finger)"/>
    <property type="match status" value="1"/>
</dbReference>
<dbReference type="PANTHER" id="PTHR46569:SF1">
    <property type="entry name" value="E3 UBIQUITIN-PROTEIN LIGASE RFWD3-RELATED"/>
    <property type="match status" value="1"/>
</dbReference>
<protein>
    <submittedName>
        <fullName evidence="6">TRAF-interacting protein</fullName>
    </submittedName>
</protein>
<dbReference type="Pfam" id="PF25298">
    <property type="entry name" value="Baculo_FP_2nd"/>
    <property type="match status" value="1"/>
</dbReference>
<dbReference type="OrthoDB" id="8062037at2759"/>
<dbReference type="EMBL" id="GBXI01016077">
    <property type="protein sequence ID" value="JAC98214.1"/>
    <property type="molecule type" value="Transcribed_RNA"/>
</dbReference>
<evidence type="ECO:0000259" key="5">
    <source>
        <dbReference type="PROSITE" id="PS50089"/>
    </source>
</evidence>
<reference evidence="6" key="1">
    <citation type="submission" date="2014-11" db="EMBL/GenBank/DDBJ databases">
        <authorList>
            <person name="Geib S."/>
        </authorList>
    </citation>
    <scope>NUCLEOTIDE SEQUENCE</scope>
</reference>
<dbReference type="GO" id="GO:0016567">
    <property type="term" value="P:protein ubiquitination"/>
    <property type="evidence" value="ECO:0007669"/>
    <property type="project" value="TreeGrafter"/>
</dbReference>
<dbReference type="PROSITE" id="PS50089">
    <property type="entry name" value="ZF_RING_2"/>
    <property type="match status" value="1"/>
</dbReference>
<dbReference type="GO" id="GO:0090734">
    <property type="term" value="C:site of DNA damage"/>
    <property type="evidence" value="ECO:0007669"/>
    <property type="project" value="TreeGrafter"/>
</dbReference>
<dbReference type="InterPro" id="IPR001841">
    <property type="entry name" value="Znf_RING"/>
</dbReference>